<dbReference type="AlphaFoldDB" id="A0A1N6Q9J0"/>
<keyword evidence="6" id="KW-1185">Reference proteome</keyword>
<gene>
    <name evidence="5" type="ORF">SAMN05421797_101803</name>
</gene>
<evidence type="ECO:0000313" key="5">
    <source>
        <dbReference type="EMBL" id="SIQ13247.1"/>
    </source>
</evidence>
<organism evidence="5 6">
    <name type="scientific">Maribacter ulvicola</name>
    <dbReference type="NCBI Taxonomy" id="228959"/>
    <lineage>
        <taxon>Bacteria</taxon>
        <taxon>Pseudomonadati</taxon>
        <taxon>Bacteroidota</taxon>
        <taxon>Flavobacteriia</taxon>
        <taxon>Flavobacteriales</taxon>
        <taxon>Flavobacteriaceae</taxon>
        <taxon>Maribacter</taxon>
    </lineage>
</organism>
<evidence type="ECO:0000259" key="4">
    <source>
        <dbReference type="Pfam" id="PF01420"/>
    </source>
</evidence>
<dbReference type="GO" id="GO:0009307">
    <property type="term" value="P:DNA restriction-modification system"/>
    <property type="evidence" value="ECO:0007669"/>
    <property type="project" value="UniProtKB-KW"/>
</dbReference>
<dbReference type="InterPro" id="IPR000055">
    <property type="entry name" value="Restrct_endonuc_typeI_TRD"/>
</dbReference>
<keyword evidence="3" id="KW-0238">DNA-binding</keyword>
<dbReference type="Proteomes" id="UP000186953">
    <property type="component" value="Unassembled WGS sequence"/>
</dbReference>
<evidence type="ECO:0000256" key="2">
    <source>
        <dbReference type="ARBA" id="ARBA00022747"/>
    </source>
</evidence>
<dbReference type="EMBL" id="FTMA01000001">
    <property type="protein sequence ID" value="SIQ13247.1"/>
    <property type="molecule type" value="Genomic_DNA"/>
</dbReference>
<proteinExistence type="inferred from homology"/>
<keyword evidence="2" id="KW-0680">Restriction system</keyword>
<evidence type="ECO:0000256" key="3">
    <source>
        <dbReference type="ARBA" id="ARBA00023125"/>
    </source>
</evidence>
<dbReference type="OrthoDB" id="667970at2"/>
<dbReference type="SUPFAM" id="SSF116734">
    <property type="entry name" value="DNA methylase specificity domain"/>
    <property type="match status" value="2"/>
</dbReference>
<feature type="domain" description="Type I restriction modification DNA specificity" evidence="4">
    <location>
        <begin position="17"/>
        <end position="193"/>
    </location>
</feature>
<evidence type="ECO:0000256" key="1">
    <source>
        <dbReference type="ARBA" id="ARBA00010923"/>
    </source>
</evidence>
<name>A0A1N6Q9J0_9FLAO</name>
<dbReference type="Pfam" id="PF01420">
    <property type="entry name" value="Methylase_S"/>
    <property type="match status" value="2"/>
</dbReference>
<protein>
    <submittedName>
        <fullName evidence="5">Type I restriction enzyme, S subunit</fullName>
    </submittedName>
</protein>
<dbReference type="Gene3D" id="3.90.220.20">
    <property type="entry name" value="DNA methylase specificity domains"/>
    <property type="match status" value="2"/>
</dbReference>
<feature type="domain" description="Type I restriction modification DNA specificity" evidence="4">
    <location>
        <begin position="219"/>
        <end position="391"/>
    </location>
</feature>
<dbReference type="PANTHER" id="PTHR30408:SF12">
    <property type="entry name" value="TYPE I RESTRICTION ENZYME MJAVIII SPECIFICITY SUBUNIT"/>
    <property type="match status" value="1"/>
</dbReference>
<dbReference type="STRING" id="228959.SAMN05421797_101803"/>
<reference evidence="6" key="1">
    <citation type="submission" date="2017-01" db="EMBL/GenBank/DDBJ databases">
        <authorList>
            <person name="Varghese N."/>
            <person name="Submissions S."/>
        </authorList>
    </citation>
    <scope>NUCLEOTIDE SEQUENCE [LARGE SCALE GENOMIC DNA]</scope>
    <source>
        <strain evidence="6">DSM 15366</strain>
    </source>
</reference>
<dbReference type="GO" id="GO:0003677">
    <property type="term" value="F:DNA binding"/>
    <property type="evidence" value="ECO:0007669"/>
    <property type="project" value="UniProtKB-KW"/>
</dbReference>
<dbReference type="InterPro" id="IPR052021">
    <property type="entry name" value="Type-I_RS_S_subunit"/>
</dbReference>
<sequence>MENNVIPALRFPEFTDQWNSDKLGSIATFSKGKGISKADIDENGATECIRYGELYTVYSEVISEIKSKTNLDIDSLVLSDANDVIIPASGETQIDIATASCVLKAGVALSGDLNIIKSETDGVFLSYYLNNAKKYKIARLAQGISVVHLYSSQLASLNVNIPSPDEQTKISAFLMSIDKRIKILEKKKAELEHYKKGVMQKLFARTIRFKKDDGSDFPDWEEKKLGELGETFNGLTGKTKVDFGEGKPYIQYMQIFSNSQIDTSQFGLVKIEDGENQSKAQLGDVFFTTSSETPNEIGTSSVLTVEVDEVYLNSFCFGYRPNSLDELVPEFSQFFFRSENVRRKVIKLAQGSTRFNMSKLELVKIKFDFPKKDEQVKIANFLISIDKSIEKVGVQIEDSILFKQGLLQKMFV</sequence>
<dbReference type="Gene3D" id="1.10.287.1120">
    <property type="entry name" value="Bipartite methylase S protein"/>
    <property type="match status" value="1"/>
</dbReference>
<dbReference type="PANTHER" id="PTHR30408">
    <property type="entry name" value="TYPE-1 RESTRICTION ENZYME ECOKI SPECIFICITY PROTEIN"/>
    <property type="match status" value="1"/>
</dbReference>
<accession>A0A1N6Q9J0</accession>
<dbReference type="RefSeq" id="WP_076547012.1">
    <property type="nucleotide sequence ID" value="NZ_FTMA01000001.1"/>
</dbReference>
<dbReference type="InterPro" id="IPR044946">
    <property type="entry name" value="Restrct_endonuc_typeI_TRD_sf"/>
</dbReference>
<evidence type="ECO:0000313" key="6">
    <source>
        <dbReference type="Proteomes" id="UP000186953"/>
    </source>
</evidence>
<comment type="similarity">
    <text evidence="1">Belongs to the type-I restriction system S methylase family.</text>
</comment>